<comment type="caution">
    <text evidence="3">The sequence shown here is derived from an EMBL/GenBank/DDBJ whole genome shotgun (WGS) entry which is preliminary data.</text>
</comment>
<organism evidence="3 4">
    <name type="scientific">Yasminevirus sp. GU-2018</name>
    <dbReference type="NCBI Taxonomy" id="2420051"/>
    <lineage>
        <taxon>Viruses</taxon>
        <taxon>Varidnaviria</taxon>
        <taxon>Bamfordvirae</taxon>
        <taxon>Nucleocytoviricota</taxon>
        <taxon>Megaviricetes</taxon>
        <taxon>Imitervirales</taxon>
        <taxon>Mimiviridae</taxon>
        <taxon>Klosneuvirinae</taxon>
        <taxon>Yasminevirus</taxon>
        <taxon>Yasminevirus saudimassiliense</taxon>
    </lineage>
</organism>
<evidence type="ECO:0000256" key="2">
    <source>
        <dbReference type="SAM" id="Phobius"/>
    </source>
</evidence>
<sequence length="160" mass="17549">MSLTDNVMFALYALLMMASLTFYGMWVSSGSAKDEIMEYICLVLIGLLFLSSIYIFFAYHDITRIADGIVVCYLLLSAIVAIKSIRDSQPEPEPSKTSKLSKTSTSGSVTGETVTSETVHEKSNLNRNLAIGLGVAVVVPITITTILDWMYPLKLPVNLE</sequence>
<reference evidence="3 4" key="1">
    <citation type="submission" date="2018-10" db="EMBL/GenBank/DDBJ databases">
        <authorList>
            <consortium name="IHU Genomes"/>
        </authorList>
    </citation>
    <scope>NUCLEOTIDE SEQUENCE [LARGE SCALE GENOMIC DNA]</scope>
    <source>
        <strain evidence="3 4">A1</strain>
    </source>
</reference>
<name>A0A5K0UBM7_9VIRU</name>
<keyword evidence="2" id="KW-1133">Transmembrane helix</keyword>
<gene>
    <name evidence="3" type="ORF">YASMINEVIRUS_979</name>
</gene>
<feature type="transmembrane region" description="Helical" evidence="2">
    <location>
        <begin position="39"/>
        <end position="59"/>
    </location>
</feature>
<dbReference type="Proteomes" id="UP000594342">
    <property type="component" value="Unassembled WGS sequence"/>
</dbReference>
<keyword evidence="2" id="KW-0812">Transmembrane</keyword>
<feature type="region of interest" description="Disordered" evidence="1">
    <location>
        <begin position="88"/>
        <end position="119"/>
    </location>
</feature>
<evidence type="ECO:0000313" key="4">
    <source>
        <dbReference type="Proteomes" id="UP000594342"/>
    </source>
</evidence>
<feature type="compositionally biased region" description="Low complexity" evidence="1">
    <location>
        <begin position="97"/>
        <end position="117"/>
    </location>
</feature>
<feature type="transmembrane region" description="Helical" evidence="2">
    <location>
        <begin position="6"/>
        <end position="27"/>
    </location>
</feature>
<accession>A0A5K0UBM7</accession>
<proteinExistence type="predicted"/>
<keyword evidence="4" id="KW-1185">Reference proteome</keyword>
<keyword evidence="2" id="KW-0472">Membrane</keyword>
<feature type="transmembrane region" description="Helical" evidence="2">
    <location>
        <begin position="129"/>
        <end position="151"/>
    </location>
</feature>
<protein>
    <submittedName>
        <fullName evidence="3">Uncharacterized protein</fullName>
    </submittedName>
</protein>
<evidence type="ECO:0000256" key="1">
    <source>
        <dbReference type="SAM" id="MobiDB-lite"/>
    </source>
</evidence>
<evidence type="ECO:0000313" key="3">
    <source>
        <dbReference type="EMBL" id="VBB18516.1"/>
    </source>
</evidence>
<dbReference type="EMBL" id="UPSH01000001">
    <property type="protein sequence ID" value="VBB18516.1"/>
    <property type="molecule type" value="Genomic_DNA"/>
</dbReference>